<evidence type="ECO:0000256" key="2">
    <source>
        <dbReference type="ARBA" id="ARBA00022989"/>
    </source>
</evidence>
<feature type="transmembrane region" description="Helical" evidence="5">
    <location>
        <begin position="239"/>
        <end position="259"/>
    </location>
</feature>
<sequence length="332" mass="35780">MATARAEARRKAILARGNDRLSKLTTSARGEDHPVYTHDDPPLPTLGTNLSTFVGEDTQMPTPPAASSAPADPSAWSEEQQRQFMQALMGGAGPGSTPGGTPLPGMPALPSTPGGGFNFDPAAAGANGGDPLSALMAQFQQNQQPGEQAAPMAPPKPPTLLQKLMPLLHLLSVWAMLAFFVMVKEPGVWRSARQWGLGWDVDMDGVWWGMWKRWGELVRSEGIIPNNGGFNYGVQALPFFWAFLTLQLGIHSMRIFAGIDKVQPPMLLSLALPYLPAPLPTLITLSLKYVNMAGFFLDDVAALIVGMGFLVWVGGWVKVVDHVARQNPHLSL</sequence>
<proteinExistence type="predicted"/>
<keyword evidence="7" id="KW-1185">Reference proteome</keyword>
<dbReference type="AlphaFoldDB" id="A0A166T880"/>
<name>A0A166T880_9AGAM</name>
<evidence type="ECO:0000256" key="3">
    <source>
        <dbReference type="ARBA" id="ARBA00023136"/>
    </source>
</evidence>
<evidence type="ECO:0000256" key="4">
    <source>
        <dbReference type="SAM" id="MobiDB-lite"/>
    </source>
</evidence>
<keyword evidence="2 5" id="KW-1133">Transmembrane helix</keyword>
<feature type="transmembrane region" description="Helical" evidence="5">
    <location>
        <begin position="164"/>
        <end position="183"/>
    </location>
</feature>
<dbReference type="InterPro" id="IPR028143">
    <property type="entry name" value="Get2/sif1"/>
</dbReference>
<organism evidence="6 7">
    <name type="scientific">Athelia psychrophila</name>
    <dbReference type="NCBI Taxonomy" id="1759441"/>
    <lineage>
        <taxon>Eukaryota</taxon>
        <taxon>Fungi</taxon>
        <taxon>Dikarya</taxon>
        <taxon>Basidiomycota</taxon>
        <taxon>Agaricomycotina</taxon>
        <taxon>Agaricomycetes</taxon>
        <taxon>Agaricomycetidae</taxon>
        <taxon>Atheliales</taxon>
        <taxon>Atheliaceae</taxon>
        <taxon>Athelia</taxon>
    </lineage>
</organism>
<protein>
    <submittedName>
        <fullName evidence="6">Uncharacterized protein</fullName>
    </submittedName>
</protein>
<evidence type="ECO:0000313" key="6">
    <source>
        <dbReference type="EMBL" id="KZP30321.1"/>
    </source>
</evidence>
<feature type="transmembrane region" description="Helical" evidence="5">
    <location>
        <begin position="293"/>
        <end position="317"/>
    </location>
</feature>
<keyword evidence="1 5" id="KW-0812">Transmembrane</keyword>
<dbReference type="EMBL" id="KV417494">
    <property type="protein sequence ID" value="KZP30321.1"/>
    <property type="molecule type" value="Genomic_DNA"/>
</dbReference>
<feature type="transmembrane region" description="Helical" evidence="5">
    <location>
        <begin position="266"/>
        <end position="287"/>
    </location>
</feature>
<feature type="compositionally biased region" description="Low complexity" evidence="4">
    <location>
        <begin position="65"/>
        <end position="77"/>
    </location>
</feature>
<gene>
    <name evidence="6" type="ORF">FIBSPDRAFT_1038326</name>
</gene>
<dbReference type="Proteomes" id="UP000076532">
    <property type="component" value="Unassembled WGS sequence"/>
</dbReference>
<reference evidence="6 7" key="1">
    <citation type="journal article" date="2016" name="Mol. Biol. Evol.">
        <title>Comparative Genomics of Early-Diverging Mushroom-Forming Fungi Provides Insights into the Origins of Lignocellulose Decay Capabilities.</title>
        <authorList>
            <person name="Nagy L.G."/>
            <person name="Riley R."/>
            <person name="Tritt A."/>
            <person name="Adam C."/>
            <person name="Daum C."/>
            <person name="Floudas D."/>
            <person name="Sun H."/>
            <person name="Yadav J.S."/>
            <person name="Pangilinan J."/>
            <person name="Larsson K.H."/>
            <person name="Matsuura K."/>
            <person name="Barry K."/>
            <person name="Labutti K."/>
            <person name="Kuo R."/>
            <person name="Ohm R.A."/>
            <person name="Bhattacharya S.S."/>
            <person name="Shirouzu T."/>
            <person name="Yoshinaga Y."/>
            <person name="Martin F.M."/>
            <person name="Grigoriev I.V."/>
            <person name="Hibbett D.S."/>
        </authorList>
    </citation>
    <scope>NUCLEOTIDE SEQUENCE [LARGE SCALE GENOMIC DNA]</scope>
    <source>
        <strain evidence="6 7">CBS 109695</strain>
    </source>
</reference>
<feature type="compositionally biased region" description="Basic and acidic residues" evidence="4">
    <location>
        <begin position="1"/>
        <end position="10"/>
    </location>
</feature>
<feature type="compositionally biased region" description="Basic and acidic residues" evidence="4">
    <location>
        <begin position="29"/>
        <end position="41"/>
    </location>
</feature>
<keyword evidence="3 5" id="KW-0472">Membrane</keyword>
<dbReference type="PANTHER" id="PTHR28263:SF1">
    <property type="entry name" value="GOLGI TO ER TRAFFIC PROTEIN 2"/>
    <property type="match status" value="1"/>
</dbReference>
<dbReference type="PANTHER" id="PTHR28263">
    <property type="entry name" value="GOLGI TO ER TRAFFIC PROTEIN 2"/>
    <property type="match status" value="1"/>
</dbReference>
<dbReference type="GO" id="GO:0006890">
    <property type="term" value="P:retrograde vesicle-mediated transport, Golgi to endoplasmic reticulum"/>
    <property type="evidence" value="ECO:0007669"/>
    <property type="project" value="TreeGrafter"/>
</dbReference>
<evidence type="ECO:0000313" key="7">
    <source>
        <dbReference type="Proteomes" id="UP000076532"/>
    </source>
</evidence>
<feature type="region of interest" description="Disordered" evidence="4">
    <location>
        <begin position="1"/>
        <end position="80"/>
    </location>
</feature>
<dbReference type="STRING" id="436010.A0A166T880"/>
<evidence type="ECO:0000256" key="1">
    <source>
        <dbReference type="ARBA" id="ARBA00022692"/>
    </source>
</evidence>
<evidence type="ECO:0000256" key="5">
    <source>
        <dbReference type="SAM" id="Phobius"/>
    </source>
</evidence>
<accession>A0A166T880</accession>
<dbReference type="OrthoDB" id="5393181at2759"/>